<evidence type="ECO:0000259" key="3">
    <source>
        <dbReference type="PROSITE" id="PS51186"/>
    </source>
</evidence>
<sequence length="199" mass="22168">MVAVFPSDAGSRTDRGFLRGVRDPFRMELRPPETDADIAELIRAHGLSWREAYDDILPDAVLAEMTVDPTPEEVVQWREGLGGDGRTAVFVAVVDGTVRGFVDVRWGEENTKPFVGPDEAGVKAIYVHPEWWGEGIGTALLDRGLDTLPDRVETVRLEAFADNEIGARFYTARGFDRVDRIEREIAGKTYSLAVYAREV</sequence>
<keyword evidence="5" id="KW-1185">Reference proteome</keyword>
<dbReference type="SUPFAM" id="SSF55729">
    <property type="entry name" value="Acyl-CoA N-acyltransferases (Nat)"/>
    <property type="match status" value="1"/>
</dbReference>
<dbReference type="Gene3D" id="3.40.630.30">
    <property type="match status" value="1"/>
</dbReference>
<proteinExistence type="predicted"/>
<dbReference type="Proteomes" id="UP000011575">
    <property type="component" value="Unassembled WGS sequence"/>
</dbReference>
<reference evidence="4 5" key="1">
    <citation type="journal article" date="2014" name="PLoS Genet.">
        <title>Phylogenetically driven sequencing of extremely halophilic archaea reveals strategies for static and dynamic osmo-response.</title>
        <authorList>
            <person name="Becker E.A."/>
            <person name="Seitzer P.M."/>
            <person name="Tritt A."/>
            <person name="Larsen D."/>
            <person name="Krusor M."/>
            <person name="Yao A.I."/>
            <person name="Wu D."/>
            <person name="Madern D."/>
            <person name="Eisen J.A."/>
            <person name="Darling A.E."/>
            <person name="Facciotti M.T."/>
        </authorList>
    </citation>
    <scope>NUCLEOTIDE SEQUENCE [LARGE SCALE GENOMIC DNA]</scope>
    <source>
        <strain evidence="4 5">JCM 13560</strain>
    </source>
</reference>
<protein>
    <submittedName>
        <fullName evidence="4">N-acetyltransferase GCN5</fullName>
    </submittedName>
</protein>
<dbReference type="InterPro" id="IPR000182">
    <property type="entry name" value="GNAT_dom"/>
</dbReference>
<dbReference type="PROSITE" id="PS51186">
    <property type="entry name" value="GNAT"/>
    <property type="match status" value="1"/>
</dbReference>
<dbReference type="Pfam" id="PF00583">
    <property type="entry name" value="Acetyltransf_1"/>
    <property type="match status" value="1"/>
</dbReference>
<organism evidence="4 5">
    <name type="scientific">Halorubrum aidingense JCM 13560</name>
    <dbReference type="NCBI Taxonomy" id="1230454"/>
    <lineage>
        <taxon>Archaea</taxon>
        <taxon>Methanobacteriati</taxon>
        <taxon>Methanobacteriota</taxon>
        <taxon>Stenosarchaea group</taxon>
        <taxon>Halobacteria</taxon>
        <taxon>Halobacteriales</taxon>
        <taxon>Haloferacaceae</taxon>
        <taxon>Halorubrum</taxon>
    </lineage>
</organism>
<dbReference type="InterPro" id="IPR050832">
    <property type="entry name" value="Bact_Acetyltransf"/>
</dbReference>
<evidence type="ECO:0000256" key="2">
    <source>
        <dbReference type="ARBA" id="ARBA00023315"/>
    </source>
</evidence>
<dbReference type="GO" id="GO:0016747">
    <property type="term" value="F:acyltransferase activity, transferring groups other than amino-acyl groups"/>
    <property type="evidence" value="ECO:0007669"/>
    <property type="project" value="InterPro"/>
</dbReference>
<evidence type="ECO:0000313" key="4">
    <source>
        <dbReference type="EMBL" id="EMA66038.1"/>
    </source>
</evidence>
<comment type="caution">
    <text evidence="4">The sequence shown here is derived from an EMBL/GenBank/DDBJ whole genome shotgun (WGS) entry which is preliminary data.</text>
</comment>
<gene>
    <name evidence="4" type="ORF">C461_12723</name>
</gene>
<name>M0P871_9EURY</name>
<evidence type="ECO:0000313" key="5">
    <source>
        <dbReference type="Proteomes" id="UP000011575"/>
    </source>
</evidence>
<keyword evidence="2" id="KW-0012">Acyltransferase</keyword>
<accession>M0P871</accession>
<feature type="domain" description="N-acetyltransferase" evidence="3">
    <location>
        <begin position="27"/>
        <end position="197"/>
    </location>
</feature>
<evidence type="ECO:0000256" key="1">
    <source>
        <dbReference type="ARBA" id="ARBA00022679"/>
    </source>
</evidence>
<dbReference type="PANTHER" id="PTHR43877">
    <property type="entry name" value="AMINOALKYLPHOSPHONATE N-ACETYLTRANSFERASE-RELATED-RELATED"/>
    <property type="match status" value="1"/>
</dbReference>
<dbReference type="AlphaFoldDB" id="M0P871"/>
<dbReference type="PATRIC" id="fig|1230454.4.peg.2555"/>
<keyword evidence="1 4" id="KW-0808">Transferase</keyword>
<dbReference type="CDD" id="cd04301">
    <property type="entry name" value="NAT_SF"/>
    <property type="match status" value="1"/>
</dbReference>
<dbReference type="InterPro" id="IPR016181">
    <property type="entry name" value="Acyl_CoA_acyltransferase"/>
</dbReference>
<dbReference type="EMBL" id="AOJI01000029">
    <property type="protein sequence ID" value="EMA66038.1"/>
    <property type="molecule type" value="Genomic_DNA"/>
</dbReference>